<evidence type="ECO:0000313" key="3">
    <source>
        <dbReference type="Proteomes" id="UP000320762"/>
    </source>
</evidence>
<dbReference type="GO" id="GO:0010628">
    <property type="term" value="P:positive regulation of gene expression"/>
    <property type="evidence" value="ECO:0007669"/>
    <property type="project" value="TreeGrafter"/>
</dbReference>
<dbReference type="OrthoDB" id="73919at2759"/>
<name>A0A550BRH0_9AGAR</name>
<accession>A0A550BRH0</accession>
<evidence type="ECO:0000259" key="1">
    <source>
        <dbReference type="PROSITE" id="PS50004"/>
    </source>
</evidence>
<dbReference type="Pfam" id="PF00168">
    <property type="entry name" value="C2"/>
    <property type="match status" value="1"/>
</dbReference>
<protein>
    <recommendedName>
        <fullName evidence="1">C2 domain-containing protein</fullName>
    </recommendedName>
</protein>
<dbReference type="Proteomes" id="UP000320762">
    <property type="component" value="Unassembled WGS sequence"/>
</dbReference>
<dbReference type="PANTHER" id="PTHR47800:SF5">
    <property type="entry name" value="FER-1-LIKE PROTEIN 6"/>
    <property type="match status" value="1"/>
</dbReference>
<dbReference type="Gene3D" id="2.60.40.150">
    <property type="entry name" value="C2 domain"/>
    <property type="match status" value="1"/>
</dbReference>
<dbReference type="PANTHER" id="PTHR47800">
    <property type="entry name" value="C2 DOMAIN-CONTAINING PROTEIN"/>
    <property type="match status" value="1"/>
</dbReference>
<feature type="domain" description="C2" evidence="1">
    <location>
        <begin position="1"/>
        <end position="102"/>
    </location>
</feature>
<organism evidence="2 3">
    <name type="scientific">Schizophyllum amplum</name>
    <dbReference type="NCBI Taxonomy" id="97359"/>
    <lineage>
        <taxon>Eukaryota</taxon>
        <taxon>Fungi</taxon>
        <taxon>Dikarya</taxon>
        <taxon>Basidiomycota</taxon>
        <taxon>Agaricomycotina</taxon>
        <taxon>Agaricomycetes</taxon>
        <taxon>Agaricomycetidae</taxon>
        <taxon>Agaricales</taxon>
        <taxon>Schizophyllaceae</taxon>
        <taxon>Schizophyllum</taxon>
    </lineage>
</organism>
<dbReference type="InterPro" id="IPR000008">
    <property type="entry name" value="C2_dom"/>
</dbReference>
<dbReference type="EMBL" id="VDMD01000315">
    <property type="protein sequence ID" value="TRM55133.1"/>
    <property type="molecule type" value="Genomic_DNA"/>
</dbReference>
<sequence length="417" mass="47446">MSNLFRRLHDLAHDSSGLPKMDVVGTADPYFVAKIDDRISFVSSVLNPVWNEIWRIKNVPIHAHLAIEILDKDVGTPYDDYIGRVKTTVNPGAKEIEIEAPPLKLRSRGTFWLKVRRLISQVYIADSDNIDRQHALEGLYTYRPPLSVRRPHPLLAPLLPHRRSMYIVGVPLYFKDHYQHWNEAYPAAQKIFKGPILVRSTIQAGHRMLYARSTTNAFGIIEGAQDIKNILHGGGSSRPNTDRGRQFAHRVRPAVYTYIISSDDDSFRFSETGAAFFVDVASKHALHANCAETVRYSGEFHPRPRGGWQNFHDGIEDDDVEWELVIDNNSGTYAPDKTLLPRLRDLIKHNFPWFEVFALDRDDPELTASREACREYAMRFRGVGRDELEPSVMEGEVTLNSQASVKAMAKRNSKEAA</sequence>
<proteinExistence type="predicted"/>
<comment type="caution">
    <text evidence="2">The sequence shown here is derived from an EMBL/GenBank/DDBJ whole genome shotgun (WGS) entry which is preliminary data.</text>
</comment>
<dbReference type="CDD" id="cd00030">
    <property type="entry name" value="C2"/>
    <property type="match status" value="1"/>
</dbReference>
<dbReference type="AlphaFoldDB" id="A0A550BRH0"/>
<dbReference type="PROSITE" id="PS50004">
    <property type="entry name" value="C2"/>
    <property type="match status" value="1"/>
</dbReference>
<reference evidence="2 3" key="1">
    <citation type="journal article" date="2019" name="New Phytol.">
        <title>Comparative genomics reveals unique wood-decay strategies and fruiting body development in the Schizophyllaceae.</title>
        <authorList>
            <person name="Almasi E."/>
            <person name="Sahu N."/>
            <person name="Krizsan K."/>
            <person name="Balint B."/>
            <person name="Kovacs G.M."/>
            <person name="Kiss B."/>
            <person name="Cseklye J."/>
            <person name="Drula E."/>
            <person name="Henrissat B."/>
            <person name="Nagy I."/>
            <person name="Chovatia M."/>
            <person name="Adam C."/>
            <person name="LaButti K."/>
            <person name="Lipzen A."/>
            <person name="Riley R."/>
            <person name="Grigoriev I.V."/>
            <person name="Nagy L.G."/>
        </authorList>
    </citation>
    <scope>NUCLEOTIDE SEQUENCE [LARGE SCALE GENOMIC DNA]</scope>
    <source>
        <strain evidence="2 3">NL-1724</strain>
    </source>
</reference>
<dbReference type="SUPFAM" id="SSF49562">
    <property type="entry name" value="C2 domain (Calcium/lipid-binding domain, CaLB)"/>
    <property type="match status" value="1"/>
</dbReference>
<keyword evidence="3" id="KW-1185">Reference proteome</keyword>
<dbReference type="InterPro" id="IPR035892">
    <property type="entry name" value="C2_domain_sf"/>
</dbReference>
<evidence type="ECO:0000313" key="2">
    <source>
        <dbReference type="EMBL" id="TRM55133.1"/>
    </source>
</evidence>
<gene>
    <name evidence="2" type="ORF">BD626DRAFT_532561</name>
</gene>
<dbReference type="STRING" id="97359.A0A550BRH0"/>